<dbReference type="InterPro" id="IPR016032">
    <property type="entry name" value="Sig_transdc_resp-reg_C-effctor"/>
</dbReference>
<protein>
    <submittedName>
        <fullName evidence="3">LuxR family transcriptional regulator</fullName>
    </submittedName>
</protein>
<dbReference type="GO" id="GO:0006355">
    <property type="term" value="P:regulation of DNA-templated transcription"/>
    <property type="evidence" value="ECO:0007669"/>
    <property type="project" value="InterPro"/>
</dbReference>
<dbReference type="PATRIC" id="fig|1486262.3.peg.4084"/>
<dbReference type="EMBL" id="CP010803">
    <property type="protein sequence ID" value="AJY48381.1"/>
    <property type="molecule type" value="Genomic_DNA"/>
</dbReference>
<evidence type="ECO:0000256" key="1">
    <source>
        <dbReference type="SAM" id="Phobius"/>
    </source>
</evidence>
<sequence>MKAQGRSQTVALALFMVLQSIAALFFVADAVRDLVDGPLGVESVIEALTAFVLVFGIFMAAWQLRLTLERMAAQGRALDIARGDFVRIIETQFDIWGLTAAEREVGMLALKGIDIAEIARLRGSAQGTVRTQMTRIYAKSGVSGRAQFAAWFVEELLGDGISQPHGEEKT</sequence>
<proteinExistence type="predicted"/>
<dbReference type="InterPro" id="IPR036388">
    <property type="entry name" value="WH-like_DNA-bd_sf"/>
</dbReference>
<dbReference type="HOGENOM" id="CLU_109818_1_1_5"/>
<evidence type="ECO:0000313" key="3">
    <source>
        <dbReference type="EMBL" id="AJY48381.1"/>
    </source>
</evidence>
<evidence type="ECO:0000259" key="2">
    <source>
        <dbReference type="SMART" id="SM00421"/>
    </source>
</evidence>
<feature type="transmembrane region" description="Helical" evidence="1">
    <location>
        <begin position="43"/>
        <end position="62"/>
    </location>
</feature>
<dbReference type="Proteomes" id="UP000032611">
    <property type="component" value="Chromosome"/>
</dbReference>
<name>A0A0D5LWL8_MAREN</name>
<reference evidence="3 4" key="1">
    <citation type="journal article" date="2015" name="Genome Announc.">
        <title>Complete genome sequence of Martelella endophytica YC6887, which has antifungal activity associated with a halophyte.</title>
        <authorList>
            <person name="Khan A."/>
            <person name="Khan H."/>
            <person name="Chung E.J."/>
            <person name="Hossain M.T."/>
            <person name="Chung Y.R."/>
        </authorList>
    </citation>
    <scope>NUCLEOTIDE SEQUENCE [LARGE SCALE GENOMIC DNA]</scope>
    <source>
        <strain evidence="3">YC6887</strain>
    </source>
</reference>
<dbReference type="KEGG" id="mey:TM49_19745"/>
<dbReference type="SUPFAM" id="SSF46894">
    <property type="entry name" value="C-terminal effector domain of the bipartite response regulators"/>
    <property type="match status" value="1"/>
</dbReference>
<dbReference type="Gene3D" id="1.10.10.10">
    <property type="entry name" value="Winged helix-like DNA-binding domain superfamily/Winged helix DNA-binding domain"/>
    <property type="match status" value="1"/>
</dbReference>
<feature type="transmembrane region" description="Helical" evidence="1">
    <location>
        <begin position="12"/>
        <end position="31"/>
    </location>
</feature>
<evidence type="ECO:0000313" key="4">
    <source>
        <dbReference type="Proteomes" id="UP000032611"/>
    </source>
</evidence>
<keyword evidence="1" id="KW-1133">Transmembrane helix</keyword>
<keyword evidence="1" id="KW-0812">Transmembrane</keyword>
<dbReference type="STRING" id="1486262.TM49_19745"/>
<gene>
    <name evidence="3" type="ORF">TM49_19745</name>
</gene>
<feature type="domain" description="HTH luxR-type" evidence="2">
    <location>
        <begin position="95"/>
        <end position="152"/>
    </location>
</feature>
<accession>A0A0D5LWL8</accession>
<dbReference type="GO" id="GO:0003677">
    <property type="term" value="F:DNA binding"/>
    <property type="evidence" value="ECO:0007669"/>
    <property type="project" value="InterPro"/>
</dbReference>
<dbReference type="InterPro" id="IPR000792">
    <property type="entry name" value="Tscrpt_reg_LuxR_C"/>
</dbReference>
<keyword evidence="4" id="KW-1185">Reference proteome</keyword>
<dbReference type="AlphaFoldDB" id="A0A0D5LWL8"/>
<keyword evidence="1" id="KW-0472">Membrane</keyword>
<dbReference type="SMART" id="SM00421">
    <property type="entry name" value="HTH_LUXR"/>
    <property type="match status" value="1"/>
</dbReference>
<organism evidence="3 4">
    <name type="scientific">Martelella endophytica</name>
    <dbReference type="NCBI Taxonomy" id="1486262"/>
    <lineage>
        <taxon>Bacteria</taxon>
        <taxon>Pseudomonadati</taxon>
        <taxon>Pseudomonadota</taxon>
        <taxon>Alphaproteobacteria</taxon>
        <taxon>Hyphomicrobiales</taxon>
        <taxon>Aurantimonadaceae</taxon>
        <taxon>Martelella</taxon>
    </lineage>
</organism>